<feature type="compositionally biased region" description="Polar residues" evidence="2">
    <location>
        <begin position="108"/>
        <end position="118"/>
    </location>
</feature>
<feature type="non-terminal residue" evidence="3">
    <location>
        <position position="1"/>
    </location>
</feature>
<evidence type="ECO:0000313" key="3">
    <source>
        <dbReference type="EMBL" id="CAH3152576.1"/>
    </source>
</evidence>
<feature type="compositionally biased region" description="Low complexity" evidence="2">
    <location>
        <begin position="121"/>
        <end position="131"/>
    </location>
</feature>
<feature type="compositionally biased region" description="Polar residues" evidence="2">
    <location>
        <begin position="158"/>
        <end position="168"/>
    </location>
</feature>
<accession>A0ABN8PXQ2</accession>
<dbReference type="EMBL" id="CALNXI010001038">
    <property type="protein sequence ID" value="CAH3152576.1"/>
    <property type="molecule type" value="Genomic_DNA"/>
</dbReference>
<dbReference type="InterPro" id="IPR038586">
    <property type="entry name" value="Tctex-1-like_sf"/>
</dbReference>
<feature type="compositionally biased region" description="Basic and acidic residues" evidence="2">
    <location>
        <begin position="264"/>
        <end position="278"/>
    </location>
</feature>
<dbReference type="Gene3D" id="3.30.1140.40">
    <property type="entry name" value="Tctex-1"/>
    <property type="match status" value="1"/>
</dbReference>
<feature type="compositionally biased region" description="Polar residues" evidence="2">
    <location>
        <begin position="202"/>
        <end position="214"/>
    </location>
</feature>
<dbReference type="PANTHER" id="PTHR21255:SF65">
    <property type="entry name" value="TCTEX1 DOMAIN-CONTAINING PROTEIN 2"/>
    <property type="match status" value="1"/>
</dbReference>
<feature type="region of interest" description="Disordered" evidence="2">
    <location>
        <begin position="157"/>
        <end position="278"/>
    </location>
</feature>
<evidence type="ECO:0000256" key="1">
    <source>
        <dbReference type="ARBA" id="ARBA00005361"/>
    </source>
</evidence>
<reference evidence="3 4" key="1">
    <citation type="submission" date="2022-05" db="EMBL/GenBank/DDBJ databases">
        <authorList>
            <consortium name="Genoscope - CEA"/>
            <person name="William W."/>
        </authorList>
    </citation>
    <scope>NUCLEOTIDE SEQUENCE [LARGE SCALE GENOMIC DNA]</scope>
</reference>
<dbReference type="CDD" id="cd21451">
    <property type="entry name" value="DLC-like_TCTEX1D"/>
    <property type="match status" value="1"/>
</dbReference>
<organism evidence="3 4">
    <name type="scientific">Porites evermanni</name>
    <dbReference type="NCBI Taxonomy" id="104178"/>
    <lineage>
        <taxon>Eukaryota</taxon>
        <taxon>Metazoa</taxon>
        <taxon>Cnidaria</taxon>
        <taxon>Anthozoa</taxon>
        <taxon>Hexacorallia</taxon>
        <taxon>Scleractinia</taxon>
        <taxon>Fungiina</taxon>
        <taxon>Poritidae</taxon>
        <taxon>Porites</taxon>
    </lineage>
</organism>
<feature type="region of interest" description="Disordered" evidence="2">
    <location>
        <begin position="509"/>
        <end position="537"/>
    </location>
</feature>
<feature type="compositionally biased region" description="Basic and acidic residues" evidence="2">
    <location>
        <begin position="215"/>
        <end position="224"/>
    </location>
</feature>
<sequence length="634" mass="71397">PIIRIETNDIQPFSVVQTSPVLAFDSGPKFEAKPLELDLRNLPSVDSPELDSSLRDLLMENMRSASTVNEDNDDAVSEISTCSSVVTLETVEEGESGNLPIVHRKTSRASSFTAGSKTRPSEGSTSSYHSSSEAEEEDGIKTAMKKSARKISDLFTFNAPSFSGNGTNADEIEEARPPAGERRRKLSITRRISPLSLHGIFTGNQSGVSNNKQDPTVEKTENSKKTRKLSLTMFNKPPSEKERKRRNTDPQLPPNQQINTTIENEEKKNKDISLIRKESQTKPLPEQALFKEEDVKIHDLIKHVLRAHMLSIKEYKRETCDRVCKSICRILKTLVSSMKAVDNVPQCKVVCQAYIGSVREQGLFASVQTLWENEKDNFAAASFRSDSLFGFASVMTTTLKQLRLFSKKFNSQLESRMLRKPFSSQFYSTPCMLNMDDTNGSCIPRERQNSNPFRFTSGHEEVPRNNETEKNCNSAPFKVPEKEAKPAPSPRPARRSRKLSLFSFHFNSKEKEDKGKTRRASQPSYNYGTTPSPTTLSAPIELWSRENTVSTGSLNSFSSLDSSPTNSRKCSSVTCLVERENLVIHDIIQETLKLQFENVMEYKREICDRLAKNVCQLVKRRVEVMKEATKDGTF</sequence>
<dbReference type="InterPro" id="IPR005334">
    <property type="entry name" value="Tctex-1-like"/>
</dbReference>
<keyword evidence="4" id="KW-1185">Reference proteome</keyword>
<name>A0ABN8PXQ2_9CNID</name>
<dbReference type="Proteomes" id="UP001159427">
    <property type="component" value="Unassembled WGS sequence"/>
</dbReference>
<comment type="similarity">
    <text evidence="1">Belongs to the dynein light chain Tctex-type family.</text>
</comment>
<dbReference type="Pfam" id="PF03645">
    <property type="entry name" value="Tctex-1"/>
    <property type="match status" value="1"/>
</dbReference>
<protein>
    <submittedName>
        <fullName evidence="3">Uncharacterized protein</fullName>
    </submittedName>
</protein>
<feature type="compositionally biased region" description="Polar residues" evidence="2">
    <location>
        <begin position="520"/>
        <end position="537"/>
    </location>
</feature>
<proteinExistence type="inferred from homology"/>
<feature type="compositionally biased region" description="Basic and acidic residues" evidence="2">
    <location>
        <begin position="457"/>
        <end position="470"/>
    </location>
</feature>
<comment type="caution">
    <text evidence="3">The sequence shown here is derived from an EMBL/GenBank/DDBJ whole genome shotgun (WGS) entry which is preliminary data.</text>
</comment>
<dbReference type="PANTHER" id="PTHR21255">
    <property type="entry name" value="T-COMPLEX-ASSOCIATED-TESTIS-EXPRESSED 1/ DYNEIN LIGHT CHAIN"/>
    <property type="match status" value="1"/>
</dbReference>
<gene>
    <name evidence="3" type="ORF">PEVE_00000786</name>
</gene>
<evidence type="ECO:0000313" key="4">
    <source>
        <dbReference type="Proteomes" id="UP001159427"/>
    </source>
</evidence>
<feature type="region of interest" description="Disordered" evidence="2">
    <location>
        <begin position="442"/>
        <end position="496"/>
    </location>
</feature>
<evidence type="ECO:0000256" key="2">
    <source>
        <dbReference type="SAM" id="MobiDB-lite"/>
    </source>
</evidence>
<feature type="region of interest" description="Disordered" evidence="2">
    <location>
        <begin position="96"/>
        <end position="145"/>
    </location>
</feature>